<dbReference type="Pfam" id="PF00386">
    <property type="entry name" value="C1q"/>
    <property type="match status" value="1"/>
</dbReference>
<dbReference type="InterPro" id="IPR001073">
    <property type="entry name" value="C1q_dom"/>
</dbReference>
<reference evidence="2" key="1">
    <citation type="journal article" date="2010" name="Science">
        <title>Plasticity of animal genome architecture unmasked by rapid evolution of a pelagic tunicate.</title>
        <authorList>
            <person name="Denoeud F."/>
            <person name="Henriet S."/>
            <person name="Mungpakdee S."/>
            <person name="Aury J.M."/>
            <person name="Da Silva C."/>
            <person name="Brinkmann H."/>
            <person name="Mikhaleva J."/>
            <person name="Olsen L.C."/>
            <person name="Jubin C."/>
            <person name="Canestro C."/>
            <person name="Bouquet J.M."/>
            <person name="Danks G."/>
            <person name="Poulain J."/>
            <person name="Campsteijn C."/>
            <person name="Adamski M."/>
            <person name="Cross I."/>
            <person name="Yadetie F."/>
            <person name="Muffato M."/>
            <person name="Louis A."/>
            <person name="Butcher S."/>
            <person name="Tsagkogeorga G."/>
            <person name="Konrad A."/>
            <person name="Singh S."/>
            <person name="Jensen M.F."/>
            <person name="Cong E.H."/>
            <person name="Eikeseth-Otteraa H."/>
            <person name="Noel B."/>
            <person name="Anthouard V."/>
            <person name="Porcel B.M."/>
            <person name="Kachouri-Lafond R."/>
            <person name="Nishino A."/>
            <person name="Ugolini M."/>
            <person name="Chourrout P."/>
            <person name="Nishida H."/>
            <person name="Aasland R."/>
            <person name="Huzurbazar S."/>
            <person name="Westhof E."/>
            <person name="Delsuc F."/>
            <person name="Lehrach H."/>
            <person name="Reinhardt R."/>
            <person name="Weissenbach J."/>
            <person name="Roy S.W."/>
            <person name="Artiguenave F."/>
            <person name="Postlethwait J.H."/>
            <person name="Manak J.R."/>
            <person name="Thompson E.M."/>
            <person name="Jaillon O."/>
            <person name="Du Pasquier L."/>
            <person name="Boudinot P."/>
            <person name="Liberles D.A."/>
            <person name="Volff J.N."/>
            <person name="Philippe H."/>
            <person name="Lenhard B."/>
            <person name="Roest Crollius H."/>
            <person name="Wincker P."/>
            <person name="Chourrout D."/>
        </authorList>
    </citation>
    <scope>NUCLEOTIDE SEQUENCE [LARGE SCALE GENOMIC DNA]</scope>
</reference>
<proteinExistence type="predicted"/>
<dbReference type="Gene3D" id="2.60.120.40">
    <property type="match status" value="1"/>
</dbReference>
<name>E4YUE4_OIKDI</name>
<evidence type="ECO:0000259" key="1">
    <source>
        <dbReference type="Pfam" id="PF00386"/>
    </source>
</evidence>
<accession>E4YUE4</accession>
<feature type="non-terminal residue" evidence="2">
    <location>
        <position position="1"/>
    </location>
</feature>
<dbReference type="SUPFAM" id="SSF49842">
    <property type="entry name" value="TNF-like"/>
    <property type="match status" value="1"/>
</dbReference>
<evidence type="ECO:0000313" key="2">
    <source>
        <dbReference type="EMBL" id="CBY39083.1"/>
    </source>
</evidence>
<sequence length="150" mass="16066">ISIAGYLNSFTQYIEKRQRGTHTTLRYVASNKDVYSSLEDASRILPFNDVVTDSNGSANGSGISIPSDGQYVISATVTTVKGSVIFVQVLNTSGEVRETVRLYEGSWSAAGNSIVMDLARGDTVLIALSNNGKVVDGIYNYFTVSLAEPA</sequence>
<dbReference type="EMBL" id="FN655422">
    <property type="protein sequence ID" value="CBY39083.1"/>
    <property type="molecule type" value="Genomic_DNA"/>
</dbReference>
<protein>
    <recommendedName>
        <fullName evidence="1">C1q domain-containing protein</fullName>
    </recommendedName>
</protein>
<dbReference type="AlphaFoldDB" id="E4YUE4"/>
<feature type="domain" description="C1q" evidence="1">
    <location>
        <begin position="39"/>
        <end position="138"/>
    </location>
</feature>
<dbReference type="InterPro" id="IPR008983">
    <property type="entry name" value="Tumour_necrosis_fac-like_dom"/>
</dbReference>
<organism evidence="2">
    <name type="scientific">Oikopleura dioica</name>
    <name type="common">Tunicate</name>
    <dbReference type="NCBI Taxonomy" id="34765"/>
    <lineage>
        <taxon>Eukaryota</taxon>
        <taxon>Metazoa</taxon>
        <taxon>Chordata</taxon>
        <taxon>Tunicata</taxon>
        <taxon>Appendicularia</taxon>
        <taxon>Copelata</taxon>
        <taxon>Oikopleuridae</taxon>
        <taxon>Oikopleura</taxon>
    </lineage>
</organism>
<dbReference type="Proteomes" id="UP000011014">
    <property type="component" value="Unassembled WGS sequence"/>
</dbReference>
<gene>
    <name evidence="2" type="ORF">GSOID_T00019627001</name>
</gene>